<dbReference type="Proteomes" id="UP000095192">
    <property type="component" value="Unassembled WGS sequence"/>
</dbReference>
<dbReference type="Gene3D" id="3.40.50.720">
    <property type="entry name" value="NAD(P)-binding Rossmann-like Domain"/>
    <property type="match status" value="1"/>
</dbReference>
<feature type="transmembrane region" description="Helical" evidence="1">
    <location>
        <begin position="32"/>
        <end position="56"/>
    </location>
</feature>
<feature type="domain" description="NAD-dependent epimerase/dehydratase" evidence="2">
    <location>
        <begin position="32"/>
        <end position="258"/>
    </location>
</feature>
<dbReference type="GO" id="GO:0005829">
    <property type="term" value="C:cytosol"/>
    <property type="evidence" value="ECO:0007669"/>
    <property type="project" value="TreeGrafter"/>
</dbReference>
<dbReference type="VEuPathDB" id="ToxoDB:cyc_05369"/>
<accession>A0A1D3D381</accession>
<dbReference type="GO" id="GO:0003978">
    <property type="term" value="F:UDP-glucose 4-epimerase activity"/>
    <property type="evidence" value="ECO:0007669"/>
    <property type="project" value="TreeGrafter"/>
</dbReference>
<keyword evidence="1" id="KW-0472">Membrane</keyword>
<dbReference type="InterPro" id="IPR001509">
    <property type="entry name" value="Epimerase_deHydtase"/>
</dbReference>
<evidence type="ECO:0000313" key="3">
    <source>
        <dbReference type="EMBL" id="OEH77910.1"/>
    </source>
</evidence>
<dbReference type="PANTHER" id="PTHR43725:SF32">
    <property type="entry name" value="NAD-DEPENDENT EPIMERASE_DEHYDRATASE DOMAIN-CONTAINING PROTEIN"/>
    <property type="match status" value="1"/>
</dbReference>
<protein>
    <submittedName>
        <fullName evidence="3">NAD dependent epimerase dehydratase family protein</fullName>
    </submittedName>
</protein>
<organism evidence="3 4">
    <name type="scientific">Cyclospora cayetanensis</name>
    <dbReference type="NCBI Taxonomy" id="88456"/>
    <lineage>
        <taxon>Eukaryota</taxon>
        <taxon>Sar</taxon>
        <taxon>Alveolata</taxon>
        <taxon>Apicomplexa</taxon>
        <taxon>Conoidasida</taxon>
        <taxon>Coccidia</taxon>
        <taxon>Eucoccidiorida</taxon>
        <taxon>Eimeriorina</taxon>
        <taxon>Eimeriidae</taxon>
        <taxon>Cyclospora</taxon>
    </lineage>
</organism>
<dbReference type="InterPro" id="IPR036291">
    <property type="entry name" value="NAD(P)-bd_dom_sf"/>
</dbReference>
<dbReference type="GO" id="GO:0005996">
    <property type="term" value="P:monosaccharide metabolic process"/>
    <property type="evidence" value="ECO:0007669"/>
    <property type="project" value="TreeGrafter"/>
</dbReference>
<dbReference type="PANTHER" id="PTHR43725">
    <property type="entry name" value="UDP-GLUCOSE 4-EPIMERASE"/>
    <property type="match status" value="1"/>
</dbReference>
<dbReference type="SUPFAM" id="SSF51735">
    <property type="entry name" value="NAD(P)-binding Rossmann-fold domains"/>
    <property type="match status" value="1"/>
</dbReference>
<comment type="caution">
    <text evidence="3">The sequence shown here is derived from an EMBL/GenBank/DDBJ whole genome shotgun (WGS) entry which is preliminary data.</text>
</comment>
<evidence type="ECO:0000259" key="2">
    <source>
        <dbReference type="Pfam" id="PF01370"/>
    </source>
</evidence>
<keyword evidence="1" id="KW-1133">Transmembrane helix</keyword>
<name>A0A1D3D381_9EIME</name>
<evidence type="ECO:0000256" key="1">
    <source>
        <dbReference type="SAM" id="Phobius"/>
    </source>
</evidence>
<dbReference type="InParanoid" id="A0A1D3D381"/>
<gene>
    <name evidence="3" type="ORF">cyc_05369</name>
</gene>
<dbReference type="Pfam" id="PF01370">
    <property type="entry name" value="Epimerase"/>
    <property type="match status" value="1"/>
</dbReference>
<dbReference type="AlphaFoldDB" id="A0A1D3D381"/>
<keyword evidence="1" id="KW-0812">Transmembrane</keyword>
<keyword evidence="4" id="KW-1185">Reference proteome</keyword>
<proteinExistence type="predicted"/>
<evidence type="ECO:0000313" key="4">
    <source>
        <dbReference type="Proteomes" id="UP000095192"/>
    </source>
</evidence>
<reference evidence="3 4" key="1">
    <citation type="journal article" date="2016" name="BMC Genomics">
        <title>Comparative genomics reveals Cyclospora cayetanensis possesses coccidia-like metabolism and invasion components but unique surface antigens.</title>
        <authorList>
            <person name="Liu S."/>
            <person name="Wang L."/>
            <person name="Zheng H."/>
            <person name="Xu Z."/>
            <person name="Roellig D.M."/>
            <person name="Li N."/>
            <person name="Frace M.A."/>
            <person name="Tang K."/>
            <person name="Arrowood M.J."/>
            <person name="Moss D.M."/>
            <person name="Zhang L."/>
            <person name="Feng Y."/>
            <person name="Xiao L."/>
        </authorList>
    </citation>
    <scope>NUCLEOTIDE SEQUENCE [LARGE SCALE GENOMIC DNA]</scope>
    <source>
        <strain evidence="3 4">CHN_HEN01</strain>
    </source>
</reference>
<dbReference type="EMBL" id="JROU02000930">
    <property type="protein sequence ID" value="OEH77910.1"/>
    <property type="molecule type" value="Genomic_DNA"/>
</dbReference>
<sequence>MMATPKGALKGLFTDARPNAAGETPQGSLGRVLVLGGSGFIGIVALLNAGYAVTLVNRGRVYWQKDMSSLPGVSHVKADRENSKAFAEALREVTGSRPWVGVVDFSAYKPRHVEAALEGLGSHFGIYIYISTDSVYEVSDKAAWEKAEAVLEEFAQRPADAARADILARMDRYGHKKFLCEDHLKAFAVGSGRQCVALRLADVIGPYDDTHRLWAYWWWCKYSGVSPILVPEGGDSQPLNFTFSADVADVVTLLMQQSHEHPLIGAKDECFTAFNIHPFLSVAMPWSVCLQACEETLTLIELLCLASSGRRAVGKPLSLCGAQERNLVGFPLPCAMLLRRLVPGYKQQSLLTRTRRGLH</sequence>